<dbReference type="AlphaFoldDB" id="A0A8S3E540"/>
<protein>
    <submittedName>
        <fullName evidence="2">Uncharacterized protein</fullName>
    </submittedName>
</protein>
<accession>A0A8S3E540</accession>
<proteinExistence type="predicted"/>
<comment type="caution">
    <text evidence="2">The sequence shown here is derived from an EMBL/GenBank/DDBJ whole genome shotgun (WGS) entry which is preliminary data.</text>
</comment>
<dbReference type="Proteomes" id="UP000681967">
    <property type="component" value="Unassembled WGS sequence"/>
</dbReference>
<dbReference type="EMBL" id="CAJOBH010228163">
    <property type="protein sequence ID" value="CAF5060334.1"/>
    <property type="molecule type" value="Genomic_DNA"/>
</dbReference>
<reference evidence="2" key="1">
    <citation type="submission" date="2021-02" db="EMBL/GenBank/DDBJ databases">
        <authorList>
            <person name="Nowell W R."/>
        </authorList>
    </citation>
    <scope>NUCLEOTIDE SEQUENCE</scope>
</reference>
<name>A0A8S3E540_9BILA</name>
<feature type="region of interest" description="Disordered" evidence="1">
    <location>
        <begin position="47"/>
        <end position="71"/>
    </location>
</feature>
<sequence>MSSEQRKMLDVSVAPQKLYQFREFLQSNYDNCEAKAYVEHIAQDRDGKSPRLVSGKHLSRTLSRNEPRNPFPLHLKSLERWQYEHSSTKKLGGRIDEEDIHAQASTDG</sequence>
<gene>
    <name evidence="2" type="ORF">BYL167_LOCUS59188</name>
</gene>
<evidence type="ECO:0000313" key="3">
    <source>
        <dbReference type="Proteomes" id="UP000681967"/>
    </source>
</evidence>
<evidence type="ECO:0000256" key="1">
    <source>
        <dbReference type="SAM" id="MobiDB-lite"/>
    </source>
</evidence>
<organism evidence="2 3">
    <name type="scientific">Rotaria magnacalcarata</name>
    <dbReference type="NCBI Taxonomy" id="392030"/>
    <lineage>
        <taxon>Eukaryota</taxon>
        <taxon>Metazoa</taxon>
        <taxon>Spiralia</taxon>
        <taxon>Gnathifera</taxon>
        <taxon>Rotifera</taxon>
        <taxon>Eurotatoria</taxon>
        <taxon>Bdelloidea</taxon>
        <taxon>Philodinida</taxon>
        <taxon>Philodinidae</taxon>
        <taxon>Rotaria</taxon>
    </lineage>
</organism>
<feature type="non-terminal residue" evidence="2">
    <location>
        <position position="108"/>
    </location>
</feature>
<feature type="region of interest" description="Disordered" evidence="1">
    <location>
        <begin position="86"/>
        <end position="108"/>
    </location>
</feature>
<evidence type="ECO:0000313" key="2">
    <source>
        <dbReference type="EMBL" id="CAF5060334.1"/>
    </source>
</evidence>